<dbReference type="EnsemblProtists" id="EOD29342">
    <property type="protein sequence ID" value="EOD29342"/>
    <property type="gene ID" value="EMIHUDRAFT_203970"/>
</dbReference>
<dbReference type="PaxDb" id="2903-EOD29342"/>
<evidence type="ECO:0000313" key="2">
    <source>
        <dbReference type="Proteomes" id="UP000013827"/>
    </source>
</evidence>
<dbReference type="HOGENOM" id="CLU_2390656_0_0_1"/>
<dbReference type="AlphaFoldDB" id="A0A0D3K0Q7"/>
<proteinExistence type="predicted"/>
<protein>
    <submittedName>
        <fullName evidence="1">Uncharacterized protein</fullName>
    </submittedName>
</protein>
<name>A0A0D3K0Q7_EMIH1</name>
<keyword evidence="2" id="KW-1185">Reference proteome</keyword>
<organism evidence="1 2">
    <name type="scientific">Emiliania huxleyi (strain CCMP1516)</name>
    <dbReference type="NCBI Taxonomy" id="280463"/>
    <lineage>
        <taxon>Eukaryota</taxon>
        <taxon>Haptista</taxon>
        <taxon>Haptophyta</taxon>
        <taxon>Prymnesiophyceae</taxon>
        <taxon>Isochrysidales</taxon>
        <taxon>Noelaerhabdaceae</taxon>
        <taxon>Emiliania</taxon>
    </lineage>
</organism>
<evidence type="ECO:0000313" key="1">
    <source>
        <dbReference type="EnsemblProtists" id="EOD29342"/>
    </source>
</evidence>
<reference evidence="2" key="1">
    <citation type="journal article" date="2013" name="Nature">
        <title>Pan genome of the phytoplankton Emiliania underpins its global distribution.</title>
        <authorList>
            <person name="Read B.A."/>
            <person name="Kegel J."/>
            <person name="Klute M.J."/>
            <person name="Kuo A."/>
            <person name="Lefebvre S.C."/>
            <person name="Maumus F."/>
            <person name="Mayer C."/>
            <person name="Miller J."/>
            <person name="Monier A."/>
            <person name="Salamov A."/>
            <person name="Young J."/>
            <person name="Aguilar M."/>
            <person name="Claverie J.M."/>
            <person name="Frickenhaus S."/>
            <person name="Gonzalez K."/>
            <person name="Herman E.K."/>
            <person name="Lin Y.C."/>
            <person name="Napier J."/>
            <person name="Ogata H."/>
            <person name="Sarno A.F."/>
            <person name="Shmutz J."/>
            <person name="Schroeder D."/>
            <person name="de Vargas C."/>
            <person name="Verret F."/>
            <person name="von Dassow P."/>
            <person name="Valentin K."/>
            <person name="Van de Peer Y."/>
            <person name="Wheeler G."/>
            <person name="Dacks J.B."/>
            <person name="Delwiche C.F."/>
            <person name="Dyhrman S.T."/>
            <person name="Glockner G."/>
            <person name="John U."/>
            <person name="Richards T."/>
            <person name="Worden A.Z."/>
            <person name="Zhang X."/>
            <person name="Grigoriev I.V."/>
            <person name="Allen A.E."/>
            <person name="Bidle K."/>
            <person name="Borodovsky M."/>
            <person name="Bowler C."/>
            <person name="Brownlee C."/>
            <person name="Cock J.M."/>
            <person name="Elias M."/>
            <person name="Gladyshev V.N."/>
            <person name="Groth M."/>
            <person name="Guda C."/>
            <person name="Hadaegh A."/>
            <person name="Iglesias-Rodriguez M.D."/>
            <person name="Jenkins J."/>
            <person name="Jones B.M."/>
            <person name="Lawson T."/>
            <person name="Leese F."/>
            <person name="Lindquist E."/>
            <person name="Lobanov A."/>
            <person name="Lomsadze A."/>
            <person name="Malik S.B."/>
            <person name="Marsh M.E."/>
            <person name="Mackinder L."/>
            <person name="Mock T."/>
            <person name="Mueller-Roeber B."/>
            <person name="Pagarete A."/>
            <person name="Parker M."/>
            <person name="Probert I."/>
            <person name="Quesneville H."/>
            <person name="Raines C."/>
            <person name="Rensing S.A."/>
            <person name="Riano-Pachon D.M."/>
            <person name="Richier S."/>
            <person name="Rokitta S."/>
            <person name="Shiraiwa Y."/>
            <person name="Soanes D.M."/>
            <person name="van der Giezen M."/>
            <person name="Wahlund T.M."/>
            <person name="Williams B."/>
            <person name="Wilson W."/>
            <person name="Wolfe G."/>
            <person name="Wurch L.L."/>
        </authorList>
    </citation>
    <scope>NUCLEOTIDE SEQUENCE</scope>
</reference>
<dbReference type="KEGG" id="ehx:EMIHUDRAFT_203970"/>
<dbReference type="RefSeq" id="XP_005781771.1">
    <property type="nucleotide sequence ID" value="XM_005781714.1"/>
</dbReference>
<dbReference type="GeneID" id="19046691"/>
<accession>A0A0D3K0Q7</accession>
<dbReference type="Proteomes" id="UP000013827">
    <property type="component" value="Unassembled WGS sequence"/>
</dbReference>
<reference evidence="1" key="2">
    <citation type="submission" date="2024-10" db="UniProtKB">
        <authorList>
            <consortium name="EnsemblProtists"/>
        </authorList>
    </citation>
    <scope>IDENTIFICATION</scope>
</reference>
<sequence length="94" mass="9547">MCESSAPGANQKMIETGEVVQVCDGAGGLCCLHAVLGGTIQGVAIFALGPLAGLAHFGSLVGNACGDCCVHYWCGPCATCQEYEELTTRLAPKA</sequence>